<dbReference type="PROSITE" id="PS50234">
    <property type="entry name" value="VWFA"/>
    <property type="match status" value="1"/>
</dbReference>
<dbReference type="OrthoDB" id="10256829at2759"/>
<evidence type="ECO:0000313" key="4">
    <source>
        <dbReference type="Proteomes" id="UP000053660"/>
    </source>
</evidence>
<reference evidence="3 4" key="1">
    <citation type="submission" date="2014-03" db="EMBL/GenBank/DDBJ databases">
        <title>Draft genome of the hookworm Oesophagostomum dentatum.</title>
        <authorList>
            <person name="Mitreva M."/>
        </authorList>
    </citation>
    <scope>NUCLEOTIDE SEQUENCE [LARGE SCALE GENOMIC DNA]</scope>
    <source>
        <strain evidence="3 4">OD-Hann</strain>
    </source>
</reference>
<organism evidence="3 4">
    <name type="scientific">Oesophagostomum dentatum</name>
    <name type="common">Nodular worm</name>
    <dbReference type="NCBI Taxonomy" id="61180"/>
    <lineage>
        <taxon>Eukaryota</taxon>
        <taxon>Metazoa</taxon>
        <taxon>Ecdysozoa</taxon>
        <taxon>Nematoda</taxon>
        <taxon>Chromadorea</taxon>
        <taxon>Rhabditida</taxon>
        <taxon>Rhabditina</taxon>
        <taxon>Rhabditomorpha</taxon>
        <taxon>Strongyloidea</taxon>
        <taxon>Strongylidae</taxon>
        <taxon>Oesophagostomum</taxon>
    </lineage>
</organism>
<feature type="region of interest" description="Disordered" evidence="1">
    <location>
        <begin position="90"/>
        <end position="118"/>
    </location>
</feature>
<name>A0A0B1SQ72_OESDE</name>
<protein>
    <submittedName>
        <fullName evidence="3">von Willebrand factor type A domain protein</fullName>
    </submittedName>
</protein>
<feature type="non-terminal residue" evidence="3">
    <location>
        <position position="1"/>
    </location>
</feature>
<evidence type="ECO:0000256" key="1">
    <source>
        <dbReference type="SAM" id="MobiDB-lite"/>
    </source>
</evidence>
<dbReference type="InterPro" id="IPR036465">
    <property type="entry name" value="vWFA_dom_sf"/>
</dbReference>
<accession>A0A0B1SQ72</accession>
<dbReference type="Proteomes" id="UP000053660">
    <property type="component" value="Unassembled WGS sequence"/>
</dbReference>
<proteinExistence type="predicted"/>
<dbReference type="Pfam" id="PF00092">
    <property type="entry name" value="VWA"/>
    <property type="match status" value="1"/>
</dbReference>
<evidence type="ECO:0000313" key="3">
    <source>
        <dbReference type="EMBL" id="KHJ85365.1"/>
    </source>
</evidence>
<keyword evidence="4" id="KW-1185">Reference proteome</keyword>
<dbReference type="AlphaFoldDB" id="A0A0B1SQ72"/>
<dbReference type="PANTHER" id="PTHR22588">
    <property type="entry name" value="VWFA DOMAIN-CONTAINING PROTEIN"/>
    <property type="match status" value="1"/>
</dbReference>
<feature type="region of interest" description="Disordered" evidence="1">
    <location>
        <begin position="53"/>
        <end position="77"/>
    </location>
</feature>
<dbReference type="SUPFAM" id="SSF53300">
    <property type="entry name" value="vWA-like"/>
    <property type="match status" value="1"/>
</dbReference>
<feature type="domain" description="VWFA" evidence="2">
    <location>
        <begin position="184"/>
        <end position="359"/>
    </location>
</feature>
<gene>
    <name evidence="3" type="ORF">OESDEN_14912</name>
</gene>
<dbReference type="InterPro" id="IPR052229">
    <property type="entry name" value="Collagen-VI/PIF"/>
</dbReference>
<evidence type="ECO:0000259" key="2">
    <source>
        <dbReference type="PROSITE" id="PS50234"/>
    </source>
</evidence>
<dbReference type="InterPro" id="IPR002035">
    <property type="entry name" value="VWF_A"/>
</dbReference>
<dbReference type="SMART" id="SM00327">
    <property type="entry name" value="VWA"/>
    <property type="match status" value="1"/>
</dbReference>
<sequence>LYKCKNEFRPITVPGPKFRPVFRAKNKEEEPFEVSDKHVDVVRETAIAAPPRPVFVPRTSSTNTAVAPQLPTPSALPTAARTVPPFRNAVQHTTQRSKYLATKERETREDTAQPNRMSSNKRISMLRAYAIQVLNTSNAASNVYGAYYNDNNSKSSSRKQDVLLHNDCCKDMTFLLRISGCLADIIFLMDFSDGTGDKSKRYLDIAAAAVGRLPIASNAVRVGLIRYSGPGRAETLFHLDKHSNKDRLIEELFRMEPTGGTTRTGEAIHYALKEFQHKKHGARKFARKFLVVFTDGYSQEDPSTAAEAARAEGVIILAVASDDKIRPNHDELLDITRRKDMILVSPNGQQLREKILENQCPL</sequence>
<dbReference type="Gene3D" id="3.40.50.410">
    <property type="entry name" value="von Willebrand factor, type A domain"/>
    <property type="match status" value="1"/>
</dbReference>
<dbReference type="PANTHER" id="PTHR22588:SF12">
    <property type="entry name" value="VWFA DOMAIN-CONTAINING PROTEIN"/>
    <property type="match status" value="1"/>
</dbReference>
<feature type="compositionally biased region" description="Basic and acidic residues" evidence="1">
    <location>
        <begin position="101"/>
        <end position="111"/>
    </location>
</feature>
<dbReference type="PRINTS" id="PR00453">
    <property type="entry name" value="VWFADOMAIN"/>
</dbReference>
<dbReference type="EMBL" id="KN564196">
    <property type="protein sequence ID" value="KHJ85365.1"/>
    <property type="molecule type" value="Genomic_DNA"/>
</dbReference>